<reference evidence="5 6" key="1">
    <citation type="submission" date="2017-10" db="EMBL/GenBank/DDBJ databases">
        <title>Sedimentibacterium mangrovi gen. nov., sp. nov., a novel member of family Phyllobacteriacea isolated from mangrove sediment.</title>
        <authorList>
            <person name="Liao H."/>
            <person name="Tian Y."/>
        </authorList>
    </citation>
    <scope>NUCLEOTIDE SEQUENCE [LARGE SCALE GENOMIC DNA]</scope>
    <source>
        <strain evidence="5 6">X9-2-2</strain>
    </source>
</reference>
<evidence type="ECO:0000313" key="5">
    <source>
        <dbReference type="EMBL" id="PHP65505.1"/>
    </source>
</evidence>
<dbReference type="InterPro" id="IPR016167">
    <property type="entry name" value="FAD-bd_PCMH_sub1"/>
</dbReference>
<evidence type="ECO:0000256" key="3">
    <source>
        <dbReference type="ARBA" id="ARBA00023002"/>
    </source>
</evidence>
<proteinExistence type="predicted"/>
<dbReference type="Gene3D" id="3.30.465.10">
    <property type="match status" value="1"/>
</dbReference>
<dbReference type="InterPro" id="IPR016169">
    <property type="entry name" value="FAD-bd_PCMH_sub2"/>
</dbReference>
<evidence type="ECO:0000256" key="2">
    <source>
        <dbReference type="ARBA" id="ARBA00022827"/>
    </source>
</evidence>
<comment type="caution">
    <text evidence="5">The sequence shown here is derived from an EMBL/GenBank/DDBJ whole genome shotgun (WGS) entry which is preliminary data.</text>
</comment>
<accession>A0A2G1QJ08</accession>
<keyword evidence="2" id="KW-0274">FAD</keyword>
<dbReference type="SUPFAM" id="SSF56176">
    <property type="entry name" value="FAD-binding/transporter-associated domain-like"/>
    <property type="match status" value="1"/>
</dbReference>
<organism evidence="5 6">
    <name type="scientific">Zhengella mangrovi</name>
    <dbReference type="NCBI Taxonomy" id="1982044"/>
    <lineage>
        <taxon>Bacteria</taxon>
        <taxon>Pseudomonadati</taxon>
        <taxon>Pseudomonadota</taxon>
        <taxon>Alphaproteobacteria</taxon>
        <taxon>Hyphomicrobiales</taxon>
        <taxon>Notoacmeibacteraceae</taxon>
        <taxon>Zhengella</taxon>
    </lineage>
</organism>
<dbReference type="InterPro" id="IPR002346">
    <property type="entry name" value="Mopterin_DH_FAD-bd"/>
</dbReference>
<feature type="domain" description="FAD-binding PCMH-type" evidence="4">
    <location>
        <begin position="1"/>
        <end position="170"/>
    </location>
</feature>
<dbReference type="SMART" id="SM01092">
    <property type="entry name" value="CO_deh_flav_C"/>
    <property type="match status" value="1"/>
</dbReference>
<evidence type="ECO:0000313" key="6">
    <source>
        <dbReference type="Proteomes" id="UP000221168"/>
    </source>
</evidence>
<evidence type="ECO:0000256" key="1">
    <source>
        <dbReference type="ARBA" id="ARBA00022630"/>
    </source>
</evidence>
<dbReference type="GO" id="GO:0071949">
    <property type="term" value="F:FAD binding"/>
    <property type="evidence" value="ECO:0007669"/>
    <property type="project" value="InterPro"/>
</dbReference>
<dbReference type="Gene3D" id="3.30.390.50">
    <property type="entry name" value="CO dehydrogenase flavoprotein, C-terminal domain"/>
    <property type="match status" value="1"/>
</dbReference>
<dbReference type="PANTHER" id="PTHR42659:SF2">
    <property type="entry name" value="XANTHINE DEHYDROGENASE SUBUNIT C-RELATED"/>
    <property type="match status" value="1"/>
</dbReference>
<sequence>MHNTTYHRASSVEEASRMAGAAAEAKYVAGGQTLIPAMKTRLAAPSDLIDLRHVSALKGISVNGRSVTIGAATPHAEVAGSSDLAAVCPAICSLASHIGDPHVRHMGTIGGSVANNDPAADYPAAMLGLGATIVTDKREIAADDFFTGLFETALEDGEIITAVKFDAPDAAGYAKFPNPASRYAMTGVFVARRSDGVRVAVTGAGNDGVFRAGELEAALAGDFSASALEGKSVSSADMMSDMHANAEYRANLVTVMAKRAVTAALGSGSVARADGDLTRAAETVADEAAKAGQSAAAAVRDAVETAGQAAEKAMDNAGQAARQATASVHAAPPRKKRGWLARLFGFGK</sequence>
<dbReference type="InterPro" id="IPR005107">
    <property type="entry name" value="CO_DH_flav_C"/>
</dbReference>
<keyword evidence="6" id="KW-1185">Reference proteome</keyword>
<dbReference type="Gene3D" id="3.30.43.10">
    <property type="entry name" value="Uridine Diphospho-n-acetylenolpyruvylglucosamine Reductase, domain 2"/>
    <property type="match status" value="1"/>
</dbReference>
<gene>
    <name evidence="5" type="ORF">CSC94_19340</name>
</gene>
<dbReference type="InterPro" id="IPR051312">
    <property type="entry name" value="Diverse_Substr_Oxidored"/>
</dbReference>
<keyword evidence="3" id="KW-0560">Oxidoreductase</keyword>
<protein>
    <submittedName>
        <fullName evidence="5">Carbon monoxide dehydrogenase</fullName>
    </submittedName>
</protein>
<dbReference type="GO" id="GO:0016491">
    <property type="term" value="F:oxidoreductase activity"/>
    <property type="evidence" value="ECO:0007669"/>
    <property type="project" value="UniProtKB-KW"/>
</dbReference>
<evidence type="ECO:0000259" key="4">
    <source>
        <dbReference type="PROSITE" id="PS51387"/>
    </source>
</evidence>
<dbReference type="InterPro" id="IPR036318">
    <property type="entry name" value="FAD-bd_PCMH-like_sf"/>
</dbReference>
<name>A0A2G1QJ08_9HYPH</name>
<dbReference type="InterPro" id="IPR036683">
    <property type="entry name" value="CO_DH_flav_C_dom_sf"/>
</dbReference>
<dbReference type="SUPFAM" id="SSF55447">
    <property type="entry name" value="CO dehydrogenase flavoprotein C-terminal domain-like"/>
    <property type="match status" value="1"/>
</dbReference>
<dbReference type="InterPro" id="IPR016166">
    <property type="entry name" value="FAD-bd_PCMH"/>
</dbReference>
<dbReference type="AlphaFoldDB" id="A0A2G1QJ08"/>
<dbReference type="PANTHER" id="PTHR42659">
    <property type="entry name" value="XANTHINE DEHYDROGENASE SUBUNIT C-RELATED"/>
    <property type="match status" value="1"/>
</dbReference>
<dbReference type="EMBL" id="PDVP01000015">
    <property type="protein sequence ID" value="PHP65505.1"/>
    <property type="molecule type" value="Genomic_DNA"/>
</dbReference>
<keyword evidence="1" id="KW-0285">Flavoprotein</keyword>
<dbReference type="Proteomes" id="UP000221168">
    <property type="component" value="Unassembled WGS sequence"/>
</dbReference>
<dbReference type="PROSITE" id="PS51387">
    <property type="entry name" value="FAD_PCMH"/>
    <property type="match status" value="1"/>
</dbReference>
<dbReference type="Pfam" id="PF00941">
    <property type="entry name" value="FAD_binding_5"/>
    <property type="match status" value="1"/>
</dbReference>